<dbReference type="Proteomes" id="UP000011083">
    <property type="component" value="Unassembled WGS sequence"/>
</dbReference>
<dbReference type="STRING" id="1257118.L8GM47"/>
<evidence type="ECO:0000256" key="8">
    <source>
        <dbReference type="ARBA" id="ARBA00022833"/>
    </source>
</evidence>
<reference evidence="11 12" key="1">
    <citation type="journal article" date="2013" name="Genome Biol.">
        <title>Genome of Acanthamoeba castellanii highlights extensive lateral gene transfer and early evolution of tyrosine kinase signaling.</title>
        <authorList>
            <person name="Clarke M."/>
            <person name="Lohan A.J."/>
            <person name="Liu B."/>
            <person name="Lagkouvardos I."/>
            <person name="Roy S."/>
            <person name="Zafar N."/>
            <person name="Bertelli C."/>
            <person name="Schilde C."/>
            <person name="Kianianmomeni A."/>
            <person name="Burglin T.R."/>
            <person name="Frech C."/>
            <person name="Turcotte B."/>
            <person name="Kopec K.O."/>
            <person name="Synnott J.M."/>
            <person name="Choo C."/>
            <person name="Paponov I."/>
            <person name="Finkler A."/>
            <person name="Soon Heng Tan C."/>
            <person name="Hutchins A.P."/>
            <person name="Weinmeier T."/>
            <person name="Rattei T."/>
            <person name="Chu J.S."/>
            <person name="Gimenez G."/>
            <person name="Irimia M."/>
            <person name="Rigden D.J."/>
            <person name="Fitzpatrick D.A."/>
            <person name="Lorenzo-Morales J."/>
            <person name="Bateman A."/>
            <person name="Chiu C.H."/>
            <person name="Tang P."/>
            <person name="Hegemann P."/>
            <person name="Fromm H."/>
            <person name="Raoult D."/>
            <person name="Greub G."/>
            <person name="Miranda-Saavedra D."/>
            <person name="Chen N."/>
            <person name="Nash P."/>
            <person name="Ginger M.L."/>
            <person name="Horn M."/>
            <person name="Schaap P."/>
            <person name="Caler L."/>
            <person name="Loftus B."/>
        </authorList>
    </citation>
    <scope>NUCLEOTIDE SEQUENCE [LARGE SCALE GENOMIC DNA]</scope>
    <source>
        <strain evidence="11 12">Neff</strain>
    </source>
</reference>
<dbReference type="Pfam" id="PF16123">
    <property type="entry name" value="HAGH_C"/>
    <property type="match status" value="1"/>
</dbReference>
<dbReference type="KEGG" id="acan:ACA1_366740"/>
<organism evidence="11 12">
    <name type="scientific">Acanthamoeba castellanii (strain ATCC 30010 / Neff)</name>
    <dbReference type="NCBI Taxonomy" id="1257118"/>
    <lineage>
        <taxon>Eukaryota</taxon>
        <taxon>Amoebozoa</taxon>
        <taxon>Discosea</taxon>
        <taxon>Longamoebia</taxon>
        <taxon>Centramoebida</taxon>
        <taxon>Acanthamoebidae</taxon>
        <taxon>Acanthamoeba</taxon>
    </lineage>
</organism>
<dbReference type="InterPro" id="IPR001279">
    <property type="entry name" value="Metallo-B-lactamas"/>
</dbReference>
<keyword evidence="7 11" id="KW-0378">Hydrolase</keyword>
<accession>L8GM47</accession>
<dbReference type="VEuPathDB" id="AmoebaDB:ACA1_366740"/>
<evidence type="ECO:0000313" key="12">
    <source>
        <dbReference type="Proteomes" id="UP000011083"/>
    </source>
</evidence>
<evidence type="ECO:0000256" key="2">
    <source>
        <dbReference type="ARBA" id="ARBA00001947"/>
    </source>
</evidence>
<dbReference type="InterPro" id="IPR032282">
    <property type="entry name" value="HAGH_C"/>
</dbReference>
<evidence type="ECO:0000313" key="11">
    <source>
        <dbReference type="EMBL" id="ELR14062.1"/>
    </source>
</evidence>
<evidence type="ECO:0000256" key="6">
    <source>
        <dbReference type="ARBA" id="ARBA00022723"/>
    </source>
</evidence>
<sequence length="229" mass="25620">MSTYRVVPVPVLSDNYAYLLIDERDKVAAAVDPVEPKKVLEAAEKEGVPIKAIYTTHHHWDHAGGNEELLKALPAGTPVYGADDRIPGLTHKVANAEVLQLGSTGVKVLFTPCHTAGHVLMYHALHDVCAQLPQDTQVWCGHEYTVKNLQFAQSVEKDNQELQAKLKWAEERRSQEPPLPTIPSTIHDELQCNPFMRVNRESVKRALGLATEADPIEVMAKLRHMKDKW</sequence>
<comment type="similarity">
    <text evidence="4">Belongs to the metallo-beta-lactamase superfamily. Glyoxalase II family.</text>
</comment>
<dbReference type="SUPFAM" id="SSF56281">
    <property type="entry name" value="Metallo-hydrolase/oxidoreductase"/>
    <property type="match status" value="1"/>
</dbReference>
<dbReference type="InterPro" id="IPR036866">
    <property type="entry name" value="RibonucZ/Hydroxyglut_hydro"/>
</dbReference>
<feature type="domain" description="Metallo-beta-lactamase" evidence="10">
    <location>
        <begin position="14"/>
        <end position="187"/>
    </location>
</feature>
<dbReference type="EMBL" id="KB008073">
    <property type="protein sequence ID" value="ELR14062.1"/>
    <property type="molecule type" value="Genomic_DNA"/>
</dbReference>
<dbReference type="GeneID" id="14914639"/>
<dbReference type="GO" id="GO:0046872">
    <property type="term" value="F:metal ion binding"/>
    <property type="evidence" value="ECO:0007669"/>
    <property type="project" value="UniProtKB-KW"/>
</dbReference>
<comment type="catalytic activity">
    <reaction evidence="1">
        <text>an S-(2-hydroxyacyl)glutathione + H2O = a 2-hydroxy carboxylate + glutathione + H(+)</text>
        <dbReference type="Rhea" id="RHEA:21864"/>
        <dbReference type="ChEBI" id="CHEBI:15377"/>
        <dbReference type="ChEBI" id="CHEBI:15378"/>
        <dbReference type="ChEBI" id="CHEBI:57925"/>
        <dbReference type="ChEBI" id="CHEBI:58896"/>
        <dbReference type="ChEBI" id="CHEBI:71261"/>
        <dbReference type="EC" id="3.1.2.6"/>
    </reaction>
</comment>
<keyword evidence="12" id="KW-1185">Reference proteome</keyword>
<dbReference type="PANTHER" id="PTHR11935">
    <property type="entry name" value="BETA LACTAMASE DOMAIN"/>
    <property type="match status" value="1"/>
</dbReference>
<dbReference type="SMART" id="SM00849">
    <property type="entry name" value="Lactamase_B"/>
    <property type="match status" value="1"/>
</dbReference>
<dbReference type="RefSeq" id="XP_004336075.1">
    <property type="nucleotide sequence ID" value="XM_004336027.1"/>
</dbReference>
<keyword evidence="6" id="KW-0479">Metal-binding</keyword>
<comment type="cofactor">
    <cofactor evidence="2">
        <name>Zn(2+)</name>
        <dbReference type="ChEBI" id="CHEBI:29105"/>
    </cofactor>
</comment>
<evidence type="ECO:0000256" key="3">
    <source>
        <dbReference type="ARBA" id="ARBA00004963"/>
    </source>
</evidence>
<dbReference type="Pfam" id="PF00753">
    <property type="entry name" value="Lactamase_B"/>
    <property type="match status" value="1"/>
</dbReference>
<keyword evidence="8" id="KW-0862">Zinc</keyword>
<evidence type="ECO:0000256" key="4">
    <source>
        <dbReference type="ARBA" id="ARBA00006759"/>
    </source>
</evidence>
<evidence type="ECO:0000259" key="10">
    <source>
        <dbReference type="SMART" id="SM00849"/>
    </source>
</evidence>
<evidence type="ECO:0000256" key="1">
    <source>
        <dbReference type="ARBA" id="ARBA00001623"/>
    </source>
</evidence>
<dbReference type="GO" id="GO:0004416">
    <property type="term" value="F:hydroxyacylglutathione hydrolase activity"/>
    <property type="evidence" value="ECO:0007669"/>
    <property type="project" value="UniProtKB-EC"/>
</dbReference>
<dbReference type="AlphaFoldDB" id="L8GM47"/>
<comment type="pathway">
    <text evidence="3">Secondary metabolite metabolism; methylglyoxal degradation; (R)-lactate from methylglyoxal: step 2/2.</text>
</comment>
<protein>
    <recommendedName>
        <fullName evidence="5">hydroxyacylglutathione hydrolase</fullName>
        <ecNumber evidence="5">3.1.2.6</ecNumber>
    </recommendedName>
    <alternativeName>
        <fullName evidence="9">Glyoxalase II</fullName>
    </alternativeName>
</protein>
<dbReference type="PANTHER" id="PTHR11935:SF94">
    <property type="entry name" value="TENZING NORGAY, ISOFORM C"/>
    <property type="match status" value="1"/>
</dbReference>
<gene>
    <name evidence="11" type="ORF">ACA1_366740</name>
</gene>
<evidence type="ECO:0000256" key="7">
    <source>
        <dbReference type="ARBA" id="ARBA00022801"/>
    </source>
</evidence>
<dbReference type="OrthoDB" id="515692at2759"/>
<evidence type="ECO:0000256" key="9">
    <source>
        <dbReference type="ARBA" id="ARBA00031044"/>
    </source>
</evidence>
<dbReference type="OMA" id="NYIWLLQ"/>
<proteinExistence type="inferred from homology"/>
<name>L8GM47_ACACF</name>
<dbReference type="EC" id="3.1.2.6" evidence="5"/>
<dbReference type="CDD" id="cd07723">
    <property type="entry name" value="hydroxyacylglutathione_hydrolase_MBL-fold"/>
    <property type="match status" value="1"/>
</dbReference>
<evidence type="ECO:0000256" key="5">
    <source>
        <dbReference type="ARBA" id="ARBA00011917"/>
    </source>
</evidence>
<dbReference type="InterPro" id="IPR035680">
    <property type="entry name" value="Clx_II_MBL"/>
</dbReference>
<dbReference type="Gene3D" id="3.60.15.10">
    <property type="entry name" value="Ribonuclease Z/Hydroxyacylglutathione hydrolase-like"/>
    <property type="match status" value="2"/>
</dbReference>